<sequence>MLLATIHPVSWLIGANREFPSDRGFALRPWNEVRFVNEEIAISGDAAQA</sequence>
<comment type="caution">
    <text evidence="1">The sequence shown here is derived from an EMBL/GenBank/DDBJ whole genome shotgun (WGS) entry which is preliminary data.</text>
</comment>
<dbReference type="EMBL" id="LSRX01005902">
    <property type="protein sequence ID" value="OLP73274.1"/>
    <property type="molecule type" value="Genomic_DNA"/>
</dbReference>
<name>A0A1Q9BRP2_SYMMI</name>
<feature type="non-terminal residue" evidence="1">
    <location>
        <position position="49"/>
    </location>
</feature>
<dbReference type="AlphaFoldDB" id="A0A1Q9BRP2"/>
<dbReference type="Proteomes" id="UP000186817">
    <property type="component" value="Unassembled WGS sequence"/>
</dbReference>
<keyword evidence="2" id="KW-1185">Reference proteome</keyword>
<accession>A0A1Q9BRP2</accession>
<evidence type="ECO:0000313" key="1">
    <source>
        <dbReference type="EMBL" id="OLP73274.1"/>
    </source>
</evidence>
<reference evidence="1 2" key="1">
    <citation type="submission" date="2016-02" db="EMBL/GenBank/DDBJ databases">
        <title>Genome analysis of coral dinoflagellate symbionts highlights evolutionary adaptations to a symbiotic lifestyle.</title>
        <authorList>
            <person name="Aranda M."/>
            <person name="Li Y."/>
            <person name="Liew Y.J."/>
            <person name="Baumgarten S."/>
            <person name="Simakov O."/>
            <person name="Wilson M."/>
            <person name="Piel J."/>
            <person name="Ashoor H."/>
            <person name="Bougouffa S."/>
            <person name="Bajic V.B."/>
            <person name="Ryu T."/>
            <person name="Ravasi T."/>
            <person name="Bayer T."/>
            <person name="Micklem G."/>
            <person name="Kim H."/>
            <person name="Bhak J."/>
            <person name="Lajeunesse T.C."/>
            <person name="Voolstra C.R."/>
        </authorList>
    </citation>
    <scope>NUCLEOTIDE SEQUENCE [LARGE SCALE GENOMIC DNA]</scope>
    <source>
        <strain evidence="1 2">CCMP2467</strain>
    </source>
</reference>
<evidence type="ECO:0000313" key="2">
    <source>
        <dbReference type="Proteomes" id="UP000186817"/>
    </source>
</evidence>
<gene>
    <name evidence="1" type="ORF">AK812_SmicGene47549</name>
</gene>
<organism evidence="1 2">
    <name type="scientific">Symbiodinium microadriaticum</name>
    <name type="common">Dinoflagellate</name>
    <name type="synonym">Zooxanthella microadriatica</name>
    <dbReference type="NCBI Taxonomy" id="2951"/>
    <lineage>
        <taxon>Eukaryota</taxon>
        <taxon>Sar</taxon>
        <taxon>Alveolata</taxon>
        <taxon>Dinophyceae</taxon>
        <taxon>Suessiales</taxon>
        <taxon>Symbiodiniaceae</taxon>
        <taxon>Symbiodinium</taxon>
    </lineage>
</organism>
<protein>
    <submittedName>
        <fullName evidence="1">Uncharacterized protein</fullName>
    </submittedName>
</protein>
<proteinExistence type="predicted"/>